<keyword evidence="5" id="KW-0813">Transport</keyword>
<feature type="transmembrane region" description="Helical" evidence="5">
    <location>
        <begin position="236"/>
        <end position="257"/>
    </location>
</feature>
<dbReference type="AlphaFoldDB" id="A0A9D1FKX3"/>
<evidence type="ECO:0000256" key="1">
    <source>
        <dbReference type="ARBA" id="ARBA00004141"/>
    </source>
</evidence>
<dbReference type="InterPro" id="IPR025966">
    <property type="entry name" value="OppC_N"/>
</dbReference>
<dbReference type="PROSITE" id="PS50928">
    <property type="entry name" value="ABC_TM1"/>
    <property type="match status" value="1"/>
</dbReference>
<evidence type="ECO:0000256" key="5">
    <source>
        <dbReference type="RuleBase" id="RU363032"/>
    </source>
</evidence>
<dbReference type="PANTHER" id="PTHR43839">
    <property type="entry name" value="OPPC IN A BINDING PROTEIN-DEPENDENT TRANSPORT SYSTEM"/>
    <property type="match status" value="1"/>
</dbReference>
<comment type="subcellular location">
    <subcellularLocation>
        <location evidence="5">Cell membrane</location>
        <topology evidence="5">Multi-pass membrane protein</topology>
    </subcellularLocation>
    <subcellularLocation>
        <location evidence="1">Membrane</location>
        <topology evidence="1">Multi-pass membrane protein</topology>
    </subcellularLocation>
</comment>
<protein>
    <submittedName>
        <fullName evidence="8">ABC transporter permease</fullName>
    </submittedName>
</protein>
<dbReference type="PANTHER" id="PTHR43839:SF3">
    <property type="entry name" value="OLIGOPEPTIDE ABC TRANSPORTER, PERMEASE PROTEIN"/>
    <property type="match status" value="1"/>
</dbReference>
<feature type="transmembrane region" description="Helical" evidence="5">
    <location>
        <begin position="202"/>
        <end position="224"/>
    </location>
</feature>
<dbReference type="EMBL" id="DVJP01000010">
    <property type="protein sequence ID" value="HIS75363.1"/>
    <property type="molecule type" value="Genomic_DNA"/>
</dbReference>
<comment type="similarity">
    <text evidence="5">Belongs to the binding-protein-dependent transport system permease family.</text>
</comment>
<evidence type="ECO:0000256" key="6">
    <source>
        <dbReference type="SAM" id="MobiDB-lite"/>
    </source>
</evidence>
<dbReference type="Proteomes" id="UP000824002">
    <property type="component" value="Unassembled WGS sequence"/>
</dbReference>
<evidence type="ECO:0000259" key="7">
    <source>
        <dbReference type="PROSITE" id="PS50928"/>
    </source>
</evidence>
<dbReference type="CDD" id="cd06261">
    <property type="entry name" value="TM_PBP2"/>
    <property type="match status" value="1"/>
</dbReference>
<dbReference type="GO" id="GO:0055085">
    <property type="term" value="P:transmembrane transport"/>
    <property type="evidence" value="ECO:0007669"/>
    <property type="project" value="InterPro"/>
</dbReference>
<dbReference type="GO" id="GO:0005886">
    <property type="term" value="C:plasma membrane"/>
    <property type="evidence" value="ECO:0007669"/>
    <property type="project" value="UniProtKB-SubCell"/>
</dbReference>
<feature type="transmembrane region" description="Helical" evidence="5">
    <location>
        <begin position="57"/>
        <end position="79"/>
    </location>
</feature>
<dbReference type="Pfam" id="PF00528">
    <property type="entry name" value="BPD_transp_1"/>
    <property type="match status" value="1"/>
</dbReference>
<keyword evidence="3 5" id="KW-1133">Transmembrane helix</keyword>
<gene>
    <name evidence="8" type="ORF">IAB51_00995</name>
</gene>
<dbReference type="InterPro" id="IPR035906">
    <property type="entry name" value="MetI-like_sf"/>
</dbReference>
<feature type="transmembrane region" description="Helical" evidence="5">
    <location>
        <begin position="373"/>
        <end position="393"/>
    </location>
</feature>
<dbReference type="Gene3D" id="1.10.3720.10">
    <property type="entry name" value="MetI-like"/>
    <property type="match status" value="1"/>
</dbReference>
<accession>A0A9D1FKX3</accession>
<dbReference type="SUPFAM" id="SSF161098">
    <property type="entry name" value="MetI-like"/>
    <property type="match status" value="1"/>
</dbReference>
<evidence type="ECO:0000313" key="9">
    <source>
        <dbReference type="Proteomes" id="UP000824002"/>
    </source>
</evidence>
<name>A0A9D1FKX3_9FIRM</name>
<keyword evidence="2 5" id="KW-0812">Transmembrane</keyword>
<evidence type="ECO:0000313" key="8">
    <source>
        <dbReference type="EMBL" id="HIS75363.1"/>
    </source>
</evidence>
<evidence type="ECO:0000256" key="3">
    <source>
        <dbReference type="ARBA" id="ARBA00022989"/>
    </source>
</evidence>
<feature type="transmembrane region" description="Helical" evidence="5">
    <location>
        <begin position="263"/>
        <end position="282"/>
    </location>
</feature>
<feature type="compositionally biased region" description="Basic and acidic residues" evidence="6">
    <location>
        <begin position="1"/>
        <end position="11"/>
    </location>
</feature>
<sequence length="401" mass="44591">MKPSAESKRNLTEGGGVPQAVSSRKQKKEEKARRKQEKYYTASQWQLMWRKLLKHKLAMASAVVLIVLYLGAAFAPFIAPQGLEDYSSSASNMPPTQLHFVHDGEFIGPFIYRYDVERDEMRNKVFVEDTSQPYPLKFFVHGIPYKLFGVFESDLHLYGVDNTNLPEGQEPLQFMPFGADQLGRDLFSRIIIGSQVSLTVPLLGTLISFVLALIIGGISGYYGGWIDTVIQRIVEVLSSFPTLPLWMALSAAIPAGIPVVQVYIWITLIMSLMGWTGLSRTVRSQFLALKKEDYVTAARLAGVSDMKIIIKHLVPGFMSYLIVNLTLGIPNMILGETSMSFLGLGMRAPATSWGVLLQECQNVSNIANCPWKLIPLIFVAISILAFNFLGDGLRDAADPYK</sequence>
<evidence type="ECO:0000256" key="4">
    <source>
        <dbReference type="ARBA" id="ARBA00023136"/>
    </source>
</evidence>
<feature type="transmembrane region" description="Helical" evidence="5">
    <location>
        <begin position="313"/>
        <end position="334"/>
    </location>
</feature>
<dbReference type="Pfam" id="PF12911">
    <property type="entry name" value="OppC_N"/>
    <property type="match status" value="1"/>
</dbReference>
<dbReference type="InterPro" id="IPR000515">
    <property type="entry name" value="MetI-like"/>
</dbReference>
<reference evidence="8" key="1">
    <citation type="submission" date="2020-10" db="EMBL/GenBank/DDBJ databases">
        <authorList>
            <person name="Gilroy R."/>
        </authorList>
    </citation>
    <scope>NUCLEOTIDE SEQUENCE</scope>
    <source>
        <strain evidence="8">CHK199-13235</strain>
    </source>
</reference>
<evidence type="ECO:0000256" key="2">
    <source>
        <dbReference type="ARBA" id="ARBA00022692"/>
    </source>
</evidence>
<feature type="domain" description="ABC transmembrane type-1" evidence="7">
    <location>
        <begin position="194"/>
        <end position="390"/>
    </location>
</feature>
<proteinExistence type="inferred from homology"/>
<comment type="caution">
    <text evidence="8">The sequence shown here is derived from an EMBL/GenBank/DDBJ whole genome shotgun (WGS) entry which is preliminary data.</text>
</comment>
<keyword evidence="4 5" id="KW-0472">Membrane</keyword>
<reference evidence="8" key="2">
    <citation type="journal article" date="2021" name="PeerJ">
        <title>Extensive microbial diversity within the chicken gut microbiome revealed by metagenomics and culture.</title>
        <authorList>
            <person name="Gilroy R."/>
            <person name="Ravi A."/>
            <person name="Getino M."/>
            <person name="Pursley I."/>
            <person name="Horton D.L."/>
            <person name="Alikhan N.F."/>
            <person name="Baker D."/>
            <person name="Gharbi K."/>
            <person name="Hall N."/>
            <person name="Watson M."/>
            <person name="Adriaenssens E.M."/>
            <person name="Foster-Nyarko E."/>
            <person name="Jarju S."/>
            <person name="Secka A."/>
            <person name="Antonio M."/>
            <person name="Oren A."/>
            <person name="Chaudhuri R.R."/>
            <person name="La Ragione R."/>
            <person name="Hildebrand F."/>
            <person name="Pallen M.J."/>
        </authorList>
    </citation>
    <scope>NUCLEOTIDE SEQUENCE</scope>
    <source>
        <strain evidence="8">CHK199-13235</strain>
    </source>
</reference>
<feature type="region of interest" description="Disordered" evidence="6">
    <location>
        <begin position="1"/>
        <end position="35"/>
    </location>
</feature>
<organism evidence="8 9">
    <name type="scientific">Candidatus Merdivicinus excrementipullorum</name>
    <dbReference type="NCBI Taxonomy" id="2840867"/>
    <lineage>
        <taxon>Bacteria</taxon>
        <taxon>Bacillati</taxon>
        <taxon>Bacillota</taxon>
        <taxon>Clostridia</taxon>
        <taxon>Eubacteriales</taxon>
        <taxon>Oscillospiraceae</taxon>
        <taxon>Oscillospiraceae incertae sedis</taxon>
        <taxon>Candidatus Merdivicinus</taxon>
    </lineage>
</organism>